<reference evidence="1" key="1">
    <citation type="journal article" date="2022" name="bioRxiv">
        <title>Sequencing and chromosome-scale assembly of the giantPleurodeles waltlgenome.</title>
        <authorList>
            <person name="Brown T."/>
            <person name="Elewa A."/>
            <person name="Iarovenko S."/>
            <person name="Subramanian E."/>
            <person name="Araus A.J."/>
            <person name="Petzold A."/>
            <person name="Susuki M."/>
            <person name="Suzuki K.-i.T."/>
            <person name="Hayashi T."/>
            <person name="Toyoda A."/>
            <person name="Oliveira C."/>
            <person name="Osipova E."/>
            <person name="Leigh N.D."/>
            <person name="Simon A."/>
            <person name="Yun M.H."/>
        </authorList>
    </citation>
    <scope>NUCLEOTIDE SEQUENCE</scope>
    <source>
        <strain evidence="1">20211129_DDA</strain>
        <tissue evidence="1">Liver</tissue>
    </source>
</reference>
<sequence>MEGLSVPGSFLLLLPSLRLSKRAASEAGGALPGPRGCSDVAEAESKVYGQVQSFCFLCCDSFVAFDQQFRWLHVLVGYHW</sequence>
<evidence type="ECO:0000313" key="2">
    <source>
        <dbReference type="Proteomes" id="UP001066276"/>
    </source>
</evidence>
<dbReference type="AlphaFoldDB" id="A0AAV7X0N3"/>
<comment type="caution">
    <text evidence="1">The sequence shown here is derived from an EMBL/GenBank/DDBJ whole genome shotgun (WGS) entry which is preliminary data.</text>
</comment>
<dbReference type="Proteomes" id="UP001066276">
    <property type="component" value="Chromosome 1_1"/>
</dbReference>
<evidence type="ECO:0008006" key="3">
    <source>
        <dbReference type="Google" id="ProtNLM"/>
    </source>
</evidence>
<name>A0AAV7X0N3_PLEWA</name>
<proteinExistence type="predicted"/>
<accession>A0AAV7X0N3</accession>
<keyword evidence="2" id="KW-1185">Reference proteome</keyword>
<gene>
    <name evidence="1" type="ORF">NDU88_006100</name>
</gene>
<dbReference type="EMBL" id="JANPWB010000001">
    <property type="protein sequence ID" value="KAJ1218522.1"/>
    <property type="molecule type" value="Genomic_DNA"/>
</dbReference>
<evidence type="ECO:0000313" key="1">
    <source>
        <dbReference type="EMBL" id="KAJ1218522.1"/>
    </source>
</evidence>
<protein>
    <recommendedName>
        <fullName evidence="3">Secreted protein</fullName>
    </recommendedName>
</protein>
<organism evidence="1 2">
    <name type="scientific">Pleurodeles waltl</name>
    <name type="common">Iberian ribbed newt</name>
    <dbReference type="NCBI Taxonomy" id="8319"/>
    <lineage>
        <taxon>Eukaryota</taxon>
        <taxon>Metazoa</taxon>
        <taxon>Chordata</taxon>
        <taxon>Craniata</taxon>
        <taxon>Vertebrata</taxon>
        <taxon>Euteleostomi</taxon>
        <taxon>Amphibia</taxon>
        <taxon>Batrachia</taxon>
        <taxon>Caudata</taxon>
        <taxon>Salamandroidea</taxon>
        <taxon>Salamandridae</taxon>
        <taxon>Pleurodelinae</taxon>
        <taxon>Pleurodeles</taxon>
    </lineage>
</organism>